<protein>
    <submittedName>
        <fullName evidence="1">Uncharacterized protein</fullName>
    </submittedName>
</protein>
<evidence type="ECO:0000313" key="2">
    <source>
        <dbReference type="Proteomes" id="UP000808906"/>
    </source>
</evidence>
<proteinExistence type="predicted"/>
<dbReference type="AlphaFoldDB" id="A0A9Q2PQB7"/>
<dbReference type="EMBL" id="WUXR01000013">
    <property type="protein sequence ID" value="MBM4567641.1"/>
    <property type="molecule type" value="Genomic_DNA"/>
</dbReference>
<evidence type="ECO:0000313" key="1">
    <source>
        <dbReference type="EMBL" id="MBM4567641.1"/>
    </source>
</evidence>
<accession>A0A9Q2PQB7</accession>
<gene>
    <name evidence="1" type="ORF">GS441_20140</name>
</gene>
<organism evidence="1 2">
    <name type="scientific">Rhodococcus hoagii</name>
    <name type="common">Corynebacterium equii</name>
    <dbReference type="NCBI Taxonomy" id="43767"/>
    <lineage>
        <taxon>Bacteria</taxon>
        <taxon>Bacillati</taxon>
        <taxon>Actinomycetota</taxon>
        <taxon>Actinomycetes</taxon>
        <taxon>Mycobacteriales</taxon>
        <taxon>Nocardiaceae</taxon>
        <taxon>Prescottella</taxon>
    </lineage>
</organism>
<sequence>MSEASDTGIARCGHTIDELQAALARCRRLAEHWAARADPVIRECGLTLLNRLDGTI</sequence>
<name>A0A9Q2PQB7_RHOHA</name>
<comment type="caution">
    <text evidence="1">The sequence shown here is derived from an EMBL/GenBank/DDBJ whole genome shotgun (WGS) entry which is preliminary data.</text>
</comment>
<dbReference type="Proteomes" id="UP000808906">
    <property type="component" value="Unassembled WGS sequence"/>
</dbReference>
<reference evidence="1" key="1">
    <citation type="submission" date="2019-11" db="EMBL/GenBank/DDBJ databases">
        <title>Spread of Macrolides and rifampicin resistant Rhodococcus equi in clinical isolates in the USA.</title>
        <authorList>
            <person name="Alvarez-Narvaez S."/>
            <person name="Huber L."/>
            <person name="Cohen N.D."/>
            <person name="Slovis N."/>
            <person name="Greiter M."/>
            <person name="Giguere S."/>
            <person name="Hart K."/>
        </authorList>
    </citation>
    <scope>NUCLEOTIDE SEQUENCE</scope>
    <source>
        <strain evidence="1">Lh_17</strain>
    </source>
</reference>